<keyword evidence="7" id="KW-0131">Cell cycle</keyword>
<dbReference type="PANTHER" id="PTHR19918:SF1">
    <property type="entry name" value="FIZZY-RELATED PROTEIN HOMOLOG"/>
    <property type="match status" value="1"/>
</dbReference>
<dbReference type="InterPro" id="IPR056150">
    <property type="entry name" value="WD40_CDC20-Fz"/>
</dbReference>
<dbReference type="InterPro" id="IPR001680">
    <property type="entry name" value="WD40_rpt"/>
</dbReference>
<dbReference type="PROSITE" id="PS50294">
    <property type="entry name" value="WD_REPEATS_REGION"/>
    <property type="match status" value="2"/>
</dbReference>
<evidence type="ECO:0000259" key="10">
    <source>
        <dbReference type="Pfam" id="PF24807"/>
    </source>
</evidence>
<dbReference type="GO" id="GO:1905786">
    <property type="term" value="P:positive regulation of anaphase-promoting complex-dependent catabolic process"/>
    <property type="evidence" value="ECO:0007669"/>
    <property type="project" value="TreeGrafter"/>
</dbReference>
<feature type="domain" description="CDC20/Fizzy WD40" evidence="10">
    <location>
        <begin position="297"/>
        <end position="585"/>
    </location>
</feature>
<feature type="repeat" description="WD" evidence="8">
    <location>
        <begin position="424"/>
        <end position="456"/>
    </location>
</feature>
<proteinExistence type="inferred from homology"/>
<dbReference type="GO" id="GO:1990757">
    <property type="term" value="F:ubiquitin ligase activator activity"/>
    <property type="evidence" value="ECO:0007669"/>
    <property type="project" value="TreeGrafter"/>
</dbReference>
<keyword evidence="3 8" id="KW-0853">WD repeat</keyword>
<dbReference type="InterPro" id="IPR036322">
    <property type="entry name" value="WD40_repeat_dom_sf"/>
</dbReference>
<comment type="caution">
    <text evidence="11">The sequence shown here is derived from an EMBL/GenBank/DDBJ whole genome shotgun (WGS) entry which is preliminary data.</text>
</comment>
<dbReference type="PROSITE" id="PS50082">
    <property type="entry name" value="WD_REPEATS_2"/>
    <property type="match status" value="3"/>
</dbReference>
<keyword evidence="5" id="KW-0677">Repeat</keyword>
<accession>A0A420IBX4</accession>
<feature type="compositionally biased region" description="Polar residues" evidence="9">
    <location>
        <begin position="247"/>
        <end position="261"/>
    </location>
</feature>
<dbReference type="AlphaFoldDB" id="A0A420IBX4"/>
<evidence type="ECO:0000256" key="4">
    <source>
        <dbReference type="ARBA" id="ARBA00022618"/>
    </source>
</evidence>
<keyword evidence="4" id="KW-0132">Cell division</keyword>
<evidence type="ECO:0000313" key="11">
    <source>
        <dbReference type="EMBL" id="RKF71995.1"/>
    </source>
</evidence>
<evidence type="ECO:0000256" key="3">
    <source>
        <dbReference type="ARBA" id="ARBA00022574"/>
    </source>
</evidence>
<comment type="similarity">
    <text evidence="2">Belongs to the WD repeat CDC20/Fizzy family.</text>
</comment>
<dbReference type="InterPro" id="IPR015943">
    <property type="entry name" value="WD40/YVTN_repeat-like_dom_sf"/>
</dbReference>
<dbReference type="Gene3D" id="2.130.10.10">
    <property type="entry name" value="YVTN repeat-like/Quinoprotein amine dehydrogenase"/>
    <property type="match status" value="1"/>
</dbReference>
<dbReference type="CDD" id="cd00200">
    <property type="entry name" value="WD40"/>
    <property type="match status" value="1"/>
</dbReference>
<organism evidence="11 12">
    <name type="scientific">Golovinomyces cichoracearum</name>
    <dbReference type="NCBI Taxonomy" id="62708"/>
    <lineage>
        <taxon>Eukaryota</taxon>
        <taxon>Fungi</taxon>
        <taxon>Dikarya</taxon>
        <taxon>Ascomycota</taxon>
        <taxon>Pezizomycotina</taxon>
        <taxon>Leotiomycetes</taxon>
        <taxon>Erysiphales</taxon>
        <taxon>Erysiphaceae</taxon>
        <taxon>Golovinomyces</taxon>
    </lineage>
</organism>
<evidence type="ECO:0000256" key="1">
    <source>
        <dbReference type="ARBA" id="ARBA00004906"/>
    </source>
</evidence>
<dbReference type="GO" id="GO:0031145">
    <property type="term" value="P:anaphase-promoting complex-dependent catabolic process"/>
    <property type="evidence" value="ECO:0007669"/>
    <property type="project" value="TreeGrafter"/>
</dbReference>
<dbReference type="FunFam" id="2.130.10.10:FF:000025">
    <property type="entry name" value="FIZZY-related 2 isoform 1"/>
    <property type="match status" value="1"/>
</dbReference>
<feature type="repeat" description="WD" evidence="8">
    <location>
        <begin position="341"/>
        <end position="382"/>
    </location>
</feature>
<evidence type="ECO:0000256" key="7">
    <source>
        <dbReference type="ARBA" id="ARBA00023306"/>
    </source>
</evidence>
<reference evidence="11 12" key="1">
    <citation type="journal article" date="2018" name="BMC Genomics">
        <title>Comparative genome analyses reveal sequence features reflecting distinct modes of host-adaptation between dicot and monocot powdery mildew.</title>
        <authorList>
            <person name="Wu Y."/>
            <person name="Ma X."/>
            <person name="Pan Z."/>
            <person name="Kale S.D."/>
            <person name="Song Y."/>
            <person name="King H."/>
            <person name="Zhang Q."/>
            <person name="Presley C."/>
            <person name="Deng X."/>
            <person name="Wei C.I."/>
            <person name="Xiao S."/>
        </authorList>
    </citation>
    <scope>NUCLEOTIDE SEQUENCE [LARGE SCALE GENOMIC DNA]</scope>
    <source>
        <strain evidence="11">UMSG1</strain>
    </source>
</reference>
<dbReference type="Pfam" id="PF24807">
    <property type="entry name" value="WD40_CDC20-Fz"/>
    <property type="match status" value="1"/>
</dbReference>
<dbReference type="Proteomes" id="UP000285326">
    <property type="component" value="Unassembled WGS sequence"/>
</dbReference>
<evidence type="ECO:0000256" key="5">
    <source>
        <dbReference type="ARBA" id="ARBA00022737"/>
    </source>
</evidence>
<dbReference type="GO" id="GO:0010997">
    <property type="term" value="F:anaphase-promoting complex binding"/>
    <property type="evidence" value="ECO:0007669"/>
    <property type="project" value="InterPro"/>
</dbReference>
<dbReference type="SUPFAM" id="SSF50978">
    <property type="entry name" value="WD40 repeat-like"/>
    <property type="match status" value="1"/>
</dbReference>
<keyword evidence="6" id="KW-0498">Mitosis</keyword>
<name>A0A420IBX4_9PEZI</name>
<feature type="region of interest" description="Disordered" evidence="9">
    <location>
        <begin position="199"/>
        <end position="261"/>
    </location>
</feature>
<sequence length="614" mass="68486">MCANANLKPLNLLAPNKKSSVKMNTPPLEMSHWSSSQLAREMGNSNAKQHHENISRKEICDKITSKELAEIDLFSRPLDPNILSKALSKELEVARCQREITPGGSPSRKRQRVYGDRFIPNREGQDLHASFSLLYDEGSPATPSKQKYRTPHGELHFQKTEEANRTFSTLLRSEIFDTTIPQPTPPNLSPDISSYSTKIHDPTRSHKHTKSSSNILPPASLPPSTPHKNLFSYMSPRHTNIVGHPTPSRTPQSRHGPTLNSRSEIYSLSPVRLGSQQILLSPKKQPRAVSKVPYKVLDAPDLADDFYLNLVDWGSSNSLGVGLGNCVYLWDSQSGRVNKLCELNDDTVTSVSWIQHGSHIAVGTGKGLVQIWDAERVRRLRTMTGHTARVGALAWNDHILTSGSRDRLIYHRDVRAPDQWLRKLVGHKQEVCGIRWNCDDGQLASGGNDNKLIVWDKLSETPLWKFNDHTAAVKAISWSPHQHGLLASGGGTADRRIIFHDTLKGTTINEIDTGSQVCNLVWSKNSNEIISTHGYSQNQIVIWKYPSMQQVASLTGHTYRVLYLAMSPDGSVIVTGAGDETLRFWKVFGRKSGYNPENDNDGSSAKMDDWGVIR</sequence>
<dbReference type="SMART" id="SM00320">
    <property type="entry name" value="WD40"/>
    <property type="match status" value="6"/>
</dbReference>
<evidence type="ECO:0000256" key="9">
    <source>
        <dbReference type="SAM" id="MobiDB-lite"/>
    </source>
</evidence>
<comment type="pathway">
    <text evidence="1">Protein modification; protein ubiquitination.</text>
</comment>
<evidence type="ECO:0000256" key="8">
    <source>
        <dbReference type="PROSITE-ProRule" id="PRU00221"/>
    </source>
</evidence>
<evidence type="ECO:0000256" key="6">
    <source>
        <dbReference type="ARBA" id="ARBA00022776"/>
    </source>
</evidence>
<gene>
    <name evidence="11" type="ORF">GcM1_249094</name>
</gene>
<protein>
    <submittedName>
        <fullName evidence="11">Fizzy-related protein-like protein</fullName>
    </submittedName>
</protein>
<dbReference type="PANTHER" id="PTHR19918">
    <property type="entry name" value="CELL DIVISION CYCLE 20 CDC20 FIZZY -RELATED"/>
    <property type="match status" value="1"/>
</dbReference>
<dbReference type="GO" id="GO:0051301">
    <property type="term" value="P:cell division"/>
    <property type="evidence" value="ECO:0007669"/>
    <property type="project" value="UniProtKB-KW"/>
</dbReference>
<feature type="repeat" description="WD" evidence="8">
    <location>
        <begin position="554"/>
        <end position="587"/>
    </location>
</feature>
<evidence type="ECO:0000313" key="12">
    <source>
        <dbReference type="Proteomes" id="UP000285326"/>
    </source>
</evidence>
<evidence type="ECO:0000256" key="2">
    <source>
        <dbReference type="ARBA" id="ARBA00006445"/>
    </source>
</evidence>
<dbReference type="EMBL" id="MCBS01024965">
    <property type="protein sequence ID" value="RKF71995.1"/>
    <property type="molecule type" value="Genomic_DNA"/>
</dbReference>
<dbReference type="InterPro" id="IPR033010">
    <property type="entry name" value="Cdc20/Fizzy"/>
</dbReference>
<dbReference type="GO" id="GO:0005680">
    <property type="term" value="C:anaphase-promoting complex"/>
    <property type="evidence" value="ECO:0007669"/>
    <property type="project" value="TreeGrafter"/>
</dbReference>